<protein>
    <recommendedName>
        <fullName evidence="2">Peptide deformylase</fullName>
        <shortName evidence="2">PDF</shortName>
        <ecNumber evidence="2">3.5.1.88</ecNumber>
    </recommendedName>
    <alternativeName>
        <fullName evidence="2">Polypeptide deformylase</fullName>
    </alternativeName>
</protein>
<dbReference type="PIRSF" id="PIRSF004749">
    <property type="entry name" value="Pep_def"/>
    <property type="match status" value="1"/>
</dbReference>
<name>A0A918BXF1_9DEIO</name>
<evidence type="ECO:0000256" key="2">
    <source>
        <dbReference type="HAMAP-Rule" id="MF_00163"/>
    </source>
</evidence>
<dbReference type="Pfam" id="PF01327">
    <property type="entry name" value="Pep_deformylase"/>
    <property type="match status" value="1"/>
</dbReference>
<dbReference type="EMBL" id="BMQL01000001">
    <property type="protein sequence ID" value="GGQ95707.1"/>
    <property type="molecule type" value="Genomic_DNA"/>
</dbReference>
<dbReference type="HAMAP" id="MF_00163">
    <property type="entry name" value="Pep_deformylase"/>
    <property type="match status" value="1"/>
</dbReference>
<dbReference type="PANTHER" id="PTHR10458">
    <property type="entry name" value="PEPTIDE DEFORMYLASE"/>
    <property type="match status" value="1"/>
</dbReference>
<reference evidence="4" key="1">
    <citation type="journal article" date="2014" name="Int. J. Syst. Evol. Microbiol.">
        <title>Complete genome sequence of Corynebacterium casei LMG S-19264T (=DSM 44701T), isolated from a smear-ripened cheese.</title>
        <authorList>
            <consortium name="US DOE Joint Genome Institute (JGI-PGF)"/>
            <person name="Walter F."/>
            <person name="Albersmeier A."/>
            <person name="Kalinowski J."/>
            <person name="Ruckert C."/>
        </authorList>
    </citation>
    <scope>NUCLEOTIDE SEQUENCE</scope>
    <source>
        <strain evidence="4">JCM 31311</strain>
    </source>
</reference>
<feature type="active site" evidence="2">
    <location>
        <position position="168"/>
    </location>
</feature>
<dbReference type="InterPro" id="IPR023635">
    <property type="entry name" value="Peptide_deformylase"/>
</dbReference>
<keyword evidence="3" id="KW-0175">Coiled coil</keyword>
<dbReference type="Gene3D" id="3.90.45.10">
    <property type="entry name" value="Peptide deformylase"/>
    <property type="match status" value="1"/>
</dbReference>
<sequence>MSEFTASKPSVYPIRLYGDPVLRRKARAITDVTAPVQIAHYRAAPLREVADIMLETMFEARGVGLAAPQIGLSARMFVAVEYEDDEDEGKETPLKSRVLQEYVMINPVIRPLDRRKDDSFQEGCLSIPGIYEEGVKRNRTVRVDYTDLDGNPRTLEAEDYLARVFQHETDHLDGVFFLDRLPPEITEEYRKELLSMQRQSREYLKELEVLRKAPGHVQEKL</sequence>
<keyword evidence="5" id="KW-1185">Reference proteome</keyword>
<dbReference type="AlphaFoldDB" id="A0A918BXF1"/>
<dbReference type="CDD" id="cd00487">
    <property type="entry name" value="Pep_deformylase"/>
    <property type="match status" value="1"/>
</dbReference>
<evidence type="ECO:0000313" key="5">
    <source>
        <dbReference type="Proteomes" id="UP000603865"/>
    </source>
</evidence>
<keyword evidence="2" id="KW-0479">Metal-binding</keyword>
<feature type="coiled-coil region" evidence="3">
    <location>
        <begin position="186"/>
        <end position="213"/>
    </location>
</feature>
<dbReference type="EC" id="3.5.1.88" evidence="2"/>
<gene>
    <name evidence="2 4" type="primary">def</name>
    <name evidence="4" type="ORF">GCM10008957_05290</name>
</gene>
<evidence type="ECO:0000256" key="1">
    <source>
        <dbReference type="ARBA" id="ARBA00010759"/>
    </source>
</evidence>
<dbReference type="SUPFAM" id="SSF56420">
    <property type="entry name" value="Peptide deformylase"/>
    <property type="match status" value="1"/>
</dbReference>
<evidence type="ECO:0000313" key="4">
    <source>
        <dbReference type="EMBL" id="GGQ95707.1"/>
    </source>
</evidence>
<dbReference type="NCBIfam" id="NF001159">
    <property type="entry name" value="PRK00150.1-3"/>
    <property type="match status" value="1"/>
</dbReference>
<keyword evidence="2" id="KW-0378">Hydrolase</keyword>
<reference evidence="4" key="2">
    <citation type="submission" date="2020-09" db="EMBL/GenBank/DDBJ databases">
        <authorList>
            <person name="Sun Q."/>
            <person name="Ohkuma M."/>
        </authorList>
    </citation>
    <scope>NUCLEOTIDE SEQUENCE</scope>
    <source>
        <strain evidence="4">JCM 31311</strain>
    </source>
</reference>
<proteinExistence type="inferred from homology"/>
<dbReference type="NCBIfam" id="TIGR00079">
    <property type="entry name" value="pept_deformyl"/>
    <property type="match status" value="1"/>
</dbReference>
<accession>A0A918BXF1</accession>
<comment type="similarity">
    <text evidence="1 2">Belongs to the polypeptide deformylase family.</text>
</comment>
<feature type="binding site" evidence="2">
    <location>
        <position position="167"/>
    </location>
    <ligand>
        <name>Fe cation</name>
        <dbReference type="ChEBI" id="CHEBI:24875"/>
    </ligand>
</feature>
<feature type="binding site" evidence="2">
    <location>
        <position position="171"/>
    </location>
    <ligand>
        <name>Fe cation</name>
        <dbReference type="ChEBI" id="CHEBI:24875"/>
    </ligand>
</feature>
<dbReference type="PRINTS" id="PR01576">
    <property type="entry name" value="PDEFORMYLASE"/>
</dbReference>
<comment type="caution">
    <text evidence="4">The sequence shown here is derived from an EMBL/GenBank/DDBJ whole genome shotgun (WGS) entry which is preliminary data.</text>
</comment>
<dbReference type="GO" id="GO:0046872">
    <property type="term" value="F:metal ion binding"/>
    <property type="evidence" value="ECO:0007669"/>
    <property type="project" value="UniProtKB-KW"/>
</dbReference>
<evidence type="ECO:0000256" key="3">
    <source>
        <dbReference type="SAM" id="Coils"/>
    </source>
</evidence>
<feature type="binding site" evidence="2">
    <location>
        <position position="124"/>
    </location>
    <ligand>
        <name>Fe cation</name>
        <dbReference type="ChEBI" id="CHEBI:24875"/>
    </ligand>
</feature>
<comment type="function">
    <text evidence="2">Removes the formyl group from the N-terminal Met of newly synthesized proteins. Requires at least a dipeptide for an efficient rate of reaction. N-terminal L-methionine is a prerequisite for activity but the enzyme has broad specificity at other positions.</text>
</comment>
<keyword evidence="2" id="KW-0648">Protein biosynthesis</keyword>
<comment type="catalytic activity">
    <reaction evidence="2">
        <text>N-terminal N-formyl-L-methionyl-[peptide] + H2O = N-terminal L-methionyl-[peptide] + formate</text>
        <dbReference type="Rhea" id="RHEA:24420"/>
        <dbReference type="Rhea" id="RHEA-COMP:10639"/>
        <dbReference type="Rhea" id="RHEA-COMP:10640"/>
        <dbReference type="ChEBI" id="CHEBI:15377"/>
        <dbReference type="ChEBI" id="CHEBI:15740"/>
        <dbReference type="ChEBI" id="CHEBI:49298"/>
        <dbReference type="ChEBI" id="CHEBI:64731"/>
        <dbReference type="EC" id="3.5.1.88"/>
    </reaction>
</comment>
<dbReference type="GO" id="GO:0006412">
    <property type="term" value="P:translation"/>
    <property type="evidence" value="ECO:0007669"/>
    <property type="project" value="UniProtKB-UniRule"/>
</dbReference>
<organism evidence="4 5">
    <name type="scientific">Deinococcus ruber</name>
    <dbReference type="NCBI Taxonomy" id="1848197"/>
    <lineage>
        <taxon>Bacteria</taxon>
        <taxon>Thermotogati</taxon>
        <taxon>Deinococcota</taxon>
        <taxon>Deinococci</taxon>
        <taxon>Deinococcales</taxon>
        <taxon>Deinococcaceae</taxon>
        <taxon>Deinococcus</taxon>
    </lineage>
</organism>
<comment type="cofactor">
    <cofactor evidence="2">
        <name>Fe(2+)</name>
        <dbReference type="ChEBI" id="CHEBI:29033"/>
    </cofactor>
    <text evidence="2">Binds 1 Fe(2+) ion.</text>
</comment>
<dbReference type="Proteomes" id="UP000603865">
    <property type="component" value="Unassembled WGS sequence"/>
</dbReference>
<dbReference type="PANTHER" id="PTHR10458:SF22">
    <property type="entry name" value="PEPTIDE DEFORMYLASE"/>
    <property type="match status" value="1"/>
</dbReference>
<keyword evidence="2" id="KW-0408">Iron</keyword>
<dbReference type="GO" id="GO:0042586">
    <property type="term" value="F:peptide deformylase activity"/>
    <property type="evidence" value="ECO:0007669"/>
    <property type="project" value="UniProtKB-UniRule"/>
</dbReference>
<dbReference type="InterPro" id="IPR036821">
    <property type="entry name" value="Peptide_deformylase_sf"/>
</dbReference>
<dbReference type="RefSeq" id="WP_189087910.1">
    <property type="nucleotide sequence ID" value="NZ_BMQL01000001.1"/>
</dbReference>